<dbReference type="EMBL" id="JAUSVU010000008">
    <property type="protein sequence ID" value="MDQ0533801.1"/>
    <property type="molecule type" value="Genomic_DNA"/>
</dbReference>
<feature type="region of interest" description="Disordered" evidence="1">
    <location>
        <begin position="132"/>
        <end position="200"/>
    </location>
</feature>
<feature type="chain" id="PRO_5046157604" description="PRC-barrel domain-containing protein" evidence="2">
    <location>
        <begin position="24"/>
        <end position="200"/>
    </location>
</feature>
<comment type="caution">
    <text evidence="3">The sequence shown here is derived from an EMBL/GenBank/DDBJ whole genome shotgun (WGS) entry which is preliminary data.</text>
</comment>
<evidence type="ECO:0008006" key="5">
    <source>
        <dbReference type="Google" id="ProtNLM"/>
    </source>
</evidence>
<evidence type="ECO:0000256" key="1">
    <source>
        <dbReference type="SAM" id="MobiDB-lite"/>
    </source>
</evidence>
<keyword evidence="4" id="KW-1185">Reference proteome</keyword>
<dbReference type="Proteomes" id="UP001244552">
    <property type="component" value="Unassembled WGS sequence"/>
</dbReference>
<evidence type="ECO:0000256" key="2">
    <source>
        <dbReference type="SAM" id="SignalP"/>
    </source>
</evidence>
<keyword evidence="2" id="KW-0732">Signal</keyword>
<gene>
    <name evidence="3" type="ORF">QO018_002664</name>
</gene>
<protein>
    <recommendedName>
        <fullName evidence="5">PRC-barrel domain-containing protein</fullName>
    </recommendedName>
</protein>
<evidence type="ECO:0000313" key="4">
    <source>
        <dbReference type="Proteomes" id="UP001244552"/>
    </source>
</evidence>
<feature type="signal peptide" evidence="2">
    <location>
        <begin position="1"/>
        <end position="23"/>
    </location>
</feature>
<accession>A0ABU0MK03</accession>
<feature type="compositionally biased region" description="Low complexity" evidence="1">
    <location>
        <begin position="135"/>
        <end position="160"/>
    </location>
</feature>
<name>A0ABU0MK03_9PROT</name>
<evidence type="ECO:0000313" key="3">
    <source>
        <dbReference type="EMBL" id="MDQ0533801.1"/>
    </source>
</evidence>
<sequence>MHKFLAAAVPALMLMAAAVPGHAQSGSSRSEAVASGRMDTGARGLPITQSLVGKKVYHRHGGPVAGTIQSITTGTDGQPVAVLDVRGASAPVMLGSEHFERRGNRIIVMHDQTELQQLAQYASQGNTAYGSSMDNSATGNAMGSGSMGNSSMGNGSMGTTPQPYGTMNRNSTGNGSMGNGSVNDGSMSRGMAPNQPGLGQ</sequence>
<feature type="compositionally biased region" description="Low complexity" evidence="1">
    <location>
        <begin position="167"/>
        <end position="188"/>
    </location>
</feature>
<reference evidence="3 4" key="1">
    <citation type="submission" date="2023-07" db="EMBL/GenBank/DDBJ databases">
        <title>Genomic Encyclopedia of Type Strains, Phase IV (KMG-IV): sequencing the most valuable type-strain genomes for metagenomic binning, comparative biology and taxonomic classification.</title>
        <authorList>
            <person name="Goeker M."/>
        </authorList>
    </citation>
    <scope>NUCLEOTIDE SEQUENCE [LARGE SCALE GENOMIC DNA]</scope>
    <source>
        <strain evidence="3 4">DSM 19922</strain>
    </source>
</reference>
<organism evidence="3 4">
    <name type="scientific">Azospirillum picis</name>
    <dbReference type="NCBI Taxonomy" id="488438"/>
    <lineage>
        <taxon>Bacteria</taxon>
        <taxon>Pseudomonadati</taxon>
        <taxon>Pseudomonadota</taxon>
        <taxon>Alphaproteobacteria</taxon>
        <taxon>Rhodospirillales</taxon>
        <taxon>Azospirillaceae</taxon>
        <taxon>Azospirillum</taxon>
    </lineage>
</organism>
<proteinExistence type="predicted"/>
<dbReference type="RefSeq" id="WP_209982319.1">
    <property type="nucleotide sequence ID" value="NZ_JAGINO010000008.1"/>
</dbReference>